<accession>A0AAN8LSJ4</accession>
<dbReference type="Proteomes" id="UP001356427">
    <property type="component" value="Unassembled WGS sequence"/>
</dbReference>
<evidence type="ECO:0000313" key="2">
    <source>
        <dbReference type="EMBL" id="KAK6315354.1"/>
    </source>
</evidence>
<proteinExistence type="predicted"/>
<dbReference type="AlphaFoldDB" id="A0AAN8LSJ4"/>
<sequence>MQNHKTPGSDETHGPYPLAVAPPGGWRGMERSGGESPRMQDSPEREQWRGSPDLSGPPPGKIGRLELNGSPTGPRLLRHNGNPHGPLGGMAPRNTPTDRYYLPSNAYTNPMPLNP</sequence>
<name>A0AAN8LSJ4_9TELE</name>
<dbReference type="EMBL" id="JAGTTL010000012">
    <property type="protein sequence ID" value="KAK6315354.1"/>
    <property type="molecule type" value="Genomic_DNA"/>
</dbReference>
<comment type="caution">
    <text evidence="2">The sequence shown here is derived from an EMBL/GenBank/DDBJ whole genome shotgun (WGS) entry which is preliminary data.</text>
</comment>
<evidence type="ECO:0000256" key="1">
    <source>
        <dbReference type="SAM" id="MobiDB-lite"/>
    </source>
</evidence>
<gene>
    <name evidence="2" type="ORF">J4Q44_G00148830</name>
</gene>
<reference evidence="2 3" key="1">
    <citation type="submission" date="2021-04" db="EMBL/GenBank/DDBJ databases">
        <authorList>
            <person name="De Guttry C."/>
            <person name="Zahm M."/>
            <person name="Klopp C."/>
            <person name="Cabau C."/>
            <person name="Louis A."/>
            <person name="Berthelot C."/>
            <person name="Parey E."/>
            <person name="Roest Crollius H."/>
            <person name="Montfort J."/>
            <person name="Robinson-Rechavi M."/>
            <person name="Bucao C."/>
            <person name="Bouchez O."/>
            <person name="Gislard M."/>
            <person name="Lluch J."/>
            <person name="Milhes M."/>
            <person name="Lampietro C."/>
            <person name="Lopez Roques C."/>
            <person name="Donnadieu C."/>
            <person name="Braasch I."/>
            <person name="Desvignes T."/>
            <person name="Postlethwait J."/>
            <person name="Bobe J."/>
            <person name="Wedekind C."/>
            <person name="Guiguen Y."/>
        </authorList>
    </citation>
    <scope>NUCLEOTIDE SEQUENCE [LARGE SCALE GENOMIC DNA]</scope>
    <source>
        <strain evidence="2">Cs_M1</strain>
        <tissue evidence="2">Blood</tissue>
    </source>
</reference>
<protein>
    <submittedName>
        <fullName evidence="2">Uncharacterized protein</fullName>
    </submittedName>
</protein>
<feature type="region of interest" description="Disordered" evidence="1">
    <location>
        <begin position="1"/>
        <end position="115"/>
    </location>
</feature>
<evidence type="ECO:0000313" key="3">
    <source>
        <dbReference type="Proteomes" id="UP001356427"/>
    </source>
</evidence>
<keyword evidence="3" id="KW-1185">Reference proteome</keyword>
<organism evidence="2 3">
    <name type="scientific">Coregonus suidteri</name>
    <dbReference type="NCBI Taxonomy" id="861788"/>
    <lineage>
        <taxon>Eukaryota</taxon>
        <taxon>Metazoa</taxon>
        <taxon>Chordata</taxon>
        <taxon>Craniata</taxon>
        <taxon>Vertebrata</taxon>
        <taxon>Euteleostomi</taxon>
        <taxon>Actinopterygii</taxon>
        <taxon>Neopterygii</taxon>
        <taxon>Teleostei</taxon>
        <taxon>Protacanthopterygii</taxon>
        <taxon>Salmoniformes</taxon>
        <taxon>Salmonidae</taxon>
        <taxon>Coregoninae</taxon>
        <taxon>Coregonus</taxon>
    </lineage>
</organism>